<evidence type="ECO:0000313" key="5">
    <source>
        <dbReference type="Proteomes" id="UP000435112"/>
    </source>
</evidence>
<dbReference type="EMBL" id="QXFU01000539">
    <property type="protein sequence ID" value="KAE9030584.1"/>
    <property type="molecule type" value="Genomic_DNA"/>
</dbReference>
<reference evidence="4 5" key="1">
    <citation type="submission" date="2018-09" db="EMBL/GenBank/DDBJ databases">
        <title>Genomic investigation of the strawberry pathogen Phytophthora fragariae indicates pathogenicity is determined by transcriptional variation in three key races.</title>
        <authorList>
            <person name="Adams T.M."/>
            <person name="Armitage A.D."/>
            <person name="Sobczyk M.K."/>
            <person name="Bates H.J."/>
            <person name="Dunwell J.M."/>
            <person name="Nellist C.F."/>
            <person name="Harrison R.J."/>
        </authorList>
    </citation>
    <scope>NUCLEOTIDE SEQUENCE [LARGE SCALE GENOMIC DNA]</scope>
    <source>
        <strain evidence="3 4">SCRP249</strain>
        <strain evidence="2 5">SCRP324</strain>
    </source>
</reference>
<comment type="caution">
    <text evidence="2">The sequence shown here is derived from an EMBL/GenBank/DDBJ whole genome shotgun (WGS) entry which is preliminary data.</text>
</comment>
<name>A0A6A3MP68_9STRA</name>
<gene>
    <name evidence="3" type="ORF">PR001_g9335</name>
    <name evidence="2" type="ORF">PR002_g9851</name>
</gene>
<evidence type="ECO:0000256" key="1">
    <source>
        <dbReference type="SAM" id="MobiDB-lite"/>
    </source>
</evidence>
<dbReference type="Proteomes" id="UP000435112">
    <property type="component" value="Unassembled WGS sequence"/>
</dbReference>
<dbReference type="AlphaFoldDB" id="A0A6A3MP68"/>
<evidence type="ECO:0000313" key="4">
    <source>
        <dbReference type="Proteomes" id="UP000429607"/>
    </source>
</evidence>
<evidence type="ECO:0000313" key="3">
    <source>
        <dbReference type="EMBL" id="KAE9035373.1"/>
    </source>
</evidence>
<accession>A0A6A3MP68</accession>
<evidence type="ECO:0000313" key="2">
    <source>
        <dbReference type="EMBL" id="KAE9030584.1"/>
    </source>
</evidence>
<proteinExistence type="predicted"/>
<organism evidence="2 5">
    <name type="scientific">Phytophthora rubi</name>
    <dbReference type="NCBI Taxonomy" id="129364"/>
    <lineage>
        <taxon>Eukaryota</taxon>
        <taxon>Sar</taxon>
        <taxon>Stramenopiles</taxon>
        <taxon>Oomycota</taxon>
        <taxon>Peronosporomycetes</taxon>
        <taxon>Peronosporales</taxon>
        <taxon>Peronosporaceae</taxon>
        <taxon>Phytophthora</taxon>
    </lineage>
</organism>
<dbReference type="Proteomes" id="UP000429607">
    <property type="component" value="Unassembled WGS sequence"/>
</dbReference>
<dbReference type="EMBL" id="QXFV01000513">
    <property type="protein sequence ID" value="KAE9035373.1"/>
    <property type="molecule type" value="Genomic_DNA"/>
</dbReference>
<feature type="region of interest" description="Disordered" evidence="1">
    <location>
        <begin position="22"/>
        <end position="73"/>
    </location>
</feature>
<protein>
    <submittedName>
        <fullName evidence="2">Uncharacterized protein</fullName>
    </submittedName>
</protein>
<sequence>MPAAYFAASITLITSTCSFGSGNVKNGGGDPDDSSSTSEVPAKCIHRAADGAHAQTHLGKRRDTTRQGSVCEG</sequence>